<proteinExistence type="predicted"/>
<feature type="region of interest" description="Disordered" evidence="1">
    <location>
        <begin position="570"/>
        <end position="693"/>
    </location>
</feature>
<feature type="compositionally biased region" description="Acidic residues" evidence="1">
    <location>
        <begin position="122"/>
        <end position="138"/>
    </location>
</feature>
<gene>
    <name evidence="3" type="primary">NCAS0D03940</name>
    <name evidence="3" type="ordered locus">NCAS_0D03940</name>
</gene>
<feature type="region of interest" description="Disordered" evidence="1">
    <location>
        <begin position="115"/>
        <end position="140"/>
    </location>
</feature>
<dbReference type="EMBL" id="HE576755">
    <property type="protein sequence ID" value="CCC69975.1"/>
    <property type="molecule type" value="Genomic_DNA"/>
</dbReference>
<dbReference type="OrthoDB" id="3199820at2759"/>
<dbReference type="GO" id="GO:0006357">
    <property type="term" value="P:regulation of transcription by RNA polymerase II"/>
    <property type="evidence" value="ECO:0007669"/>
    <property type="project" value="EnsemblFungi"/>
</dbReference>
<dbReference type="InParanoid" id="G0VEI4"/>
<dbReference type="InterPro" id="IPR042403">
    <property type="entry name" value="Spt21/Ams2"/>
</dbReference>
<feature type="compositionally biased region" description="Low complexity" evidence="1">
    <location>
        <begin position="332"/>
        <end position="345"/>
    </location>
</feature>
<feature type="region of interest" description="Disordered" evidence="1">
    <location>
        <begin position="329"/>
        <end position="357"/>
    </location>
</feature>
<evidence type="ECO:0000313" key="4">
    <source>
        <dbReference type="Proteomes" id="UP000001640"/>
    </source>
</evidence>
<dbReference type="OMA" id="RQTNPMP"/>
<dbReference type="InterPro" id="IPR057725">
    <property type="entry name" value="Ams2-SPT21_N"/>
</dbReference>
<dbReference type="FunCoup" id="G0VEI4">
    <property type="interactions" value="236"/>
</dbReference>
<accession>G0VEI4</accession>
<dbReference type="HOGENOM" id="CLU_413915_0_0_1"/>
<dbReference type="eggNOG" id="ENOG502QU3A">
    <property type="taxonomic scope" value="Eukaryota"/>
</dbReference>
<reference key="2">
    <citation type="submission" date="2011-08" db="EMBL/GenBank/DDBJ databases">
        <title>Genome sequence of Naumovozyma castellii.</title>
        <authorList>
            <person name="Gordon J.L."/>
            <person name="Armisen D."/>
            <person name="Proux-Wera E."/>
            <person name="OhEigeartaigh S.S."/>
            <person name="Byrne K.P."/>
            <person name="Wolfe K.H."/>
        </authorList>
    </citation>
    <scope>NUCLEOTIDE SEQUENCE</scope>
    <source>
        <strain>Type strain:CBS 4309</strain>
    </source>
</reference>
<evidence type="ECO:0000256" key="1">
    <source>
        <dbReference type="SAM" id="MobiDB-lite"/>
    </source>
</evidence>
<dbReference type="PANTHER" id="PTHR39147:SF1">
    <property type="entry name" value="PROTEIN SPT21"/>
    <property type="match status" value="1"/>
</dbReference>
<dbReference type="KEGG" id="ncs:NCAS_0D03940"/>
<name>G0VEI4_NAUCA</name>
<dbReference type="AlphaFoldDB" id="G0VEI4"/>
<sequence length="693" mass="77896">MTELINMTLKILYTVDNGSTGSYLARSKRPYPVRVANIPNPIDSNATTLRIGAVDISTALNEIYLNSPEVFDLHNNNNRFHDYNLYFKDICENDEPLVSLGLLSKIRSKILTTKMKENGSSSEDDDENDDEEDDEDDSSVVTGRVCSNFSALLRRTYSNASRKKSSAKNDESTTSETLEVKLRFSKVITGASSRRSSGTLATSPKILAPPQEVKVVTTKMSRPIMKPMKRQTNPMPAPKAKRTQSLPIWNLKQPTVTGLPKNSIAHKIFMADRKTEATNNNNININTVTNNASAVLSYEIDSLQSDNSIQKIKIDDSISKRFDFMLNKKKSSSNSNSRKNSISKPKAIKKKKHGKQTTMAAILEREKSELNDSLQFDELFDTTNKSKNVEDVSNKENVPPSINGPLKSELELDFDVLNFSNGDMKNEISWLNDFNYFDSPSLIINDQTALSNTHLHATDSNNHNHNHSNTNITGQFHSVKNTTPRDPNTCNTMPIENEESGLNEENENENDPEHIKNIVITSDIDRTSPIDTLSMPLMDLAQQKQLDHSCGDQLKRLPLMMHKTSNLEPQVKFSRKPSVSHKTETVDEYDDTTSVMTNFSTPNEPEKSKNDFGDEAEEEEESDMKKQRIMPSSPSMMFNYAQDNENETDDSNDLFSSFVVDGSNEESRAHNNDSTPATQYHGQSSDPNYQLKN</sequence>
<reference evidence="3 4" key="1">
    <citation type="journal article" date="2011" name="Proc. Natl. Acad. Sci. U.S.A.">
        <title>Evolutionary erosion of yeast sex chromosomes by mating-type switching accidents.</title>
        <authorList>
            <person name="Gordon J.L."/>
            <person name="Armisen D."/>
            <person name="Proux-Wera E."/>
            <person name="Oheigeartaigh S.S."/>
            <person name="Byrne K.P."/>
            <person name="Wolfe K.H."/>
        </authorList>
    </citation>
    <scope>NUCLEOTIDE SEQUENCE [LARGE SCALE GENOMIC DNA]</scope>
    <source>
        <strain evidence="4">ATCC 76901 / BCRC 22586 / CBS 4309 / NBRC 1992 / NRRL Y-12630</strain>
    </source>
</reference>
<feature type="compositionally biased region" description="Basic residues" evidence="1">
    <location>
        <begin position="346"/>
        <end position="355"/>
    </location>
</feature>
<dbReference type="GO" id="GO:0031509">
    <property type="term" value="P:subtelomeric heterochromatin formation"/>
    <property type="evidence" value="ECO:0007669"/>
    <property type="project" value="EnsemblFungi"/>
</dbReference>
<dbReference type="PANTHER" id="PTHR39147">
    <property type="entry name" value="PROTEIN SPT21"/>
    <property type="match status" value="1"/>
</dbReference>
<protein>
    <recommendedName>
        <fullName evidence="2">Ams2/SPT21 N-terminal domain-containing protein</fullName>
    </recommendedName>
</protein>
<dbReference type="GO" id="GO:0030466">
    <property type="term" value="P:silent mating-type cassette heterochromatin formation"/>
    <property type="evidence" value="ECO:0007669"/>
    <property type="project" value="EnsemblFungi"/>
</dbReference>
<feature type="compositionally biased region" description="Polar residues" evidence="1">
    <location>
        <begin position="592"/>
        <end position="603"/>
    </location>
</feature>
<feature type="compositionally biased region" description="Acidic residues" evidence="1">
    <location>
        <begin position="613"/>
        <end position="622"/>
    </location>
</feature>
<dbReference type="GO" id="GO:0000781">
    <property type="term" value="C:chromosome, telomeric region"/>
    <property type="evidence" value="ECO:0007669"/>
    <property type="project" value="GOC"/>
</dbReference>
<dbReference type="Pfam" id="PF25823">
    <property type="entry name" value="Ams2-SPT21_N"/>
    <property type="match status" value="1"/>
</dbReference>
<dbReference type="GeneID" id="96903581"/>
<feature type="domain" description="Ams2/SPT21 N-terminal" evidence="2">
    <location>
        <begin position="5"/>
        <end position="157"/>
    </location>
</feature>
<organism evidence="3 4">
    <name type="scientific">Naumovozyma castellii</name>
    <name type="common">Yeast</name>
    <name type="synonym">Saccharomyces castellii</name>
    <dbReference type="NCBI Taxonomy" id="27288"/>
    <lineage>
        <taxon>Eukaryota</taxon>
        <taxon>Fungi</taxon>
        <taxon>Dikarya</taxon>
        <taxon>Ascomycota</taxon>
        <taxon>Saccharomycotina</taxon>
        <taxon>Saccharomycetes</taxon>
        <taxon>Saccharomycetales</taxon>
        <taxon>Saccharomycetaceae</taxon>
        <taxon>Naumovozyma</taxon>
    </lineage>
</organism>
<evidence type="ECO:0000259" key="2">
    <source>
        <dbReference type="Pfam" id="PF25823"/>
    </source>
</evidence>
<dbReference type="RefSeq" id="XP_003676336.1">
    <property type="nucleotide sequence ID" value="XM_003676288.1"/>
</dbReference>
<feature type="compositionally biased region" description="Polar residues" evidence="1">
    <location>
        <begin position="672"/>
        <end position="693"/>
    </location>
</feature>
<dbReference type="GO" id="GO:0000183">
    <property type="term" value="P:rDNA heterochromatin formation"/>
    <property type="evidence" value="ECO:0007669"/>
    <property type="project" value="EnsemblFungi"/>
</dbReference>
<keyword evidence="4" id="KW-1185">Reference proteome</keyword>
<evidence type="ECO:0000313" key="3">
    <source>
        <dbReference type="EMBL" id="CCC69975.1"/>
    </source>
</evidence>
<dbReference type="Proteomes" id="UP000001640">
    <property type="component" value="Chromosome 4"/>
</dbReference>